<dbReference type="GO" id="GO:0016987">
    <property type="term" value="F:sigma factor activity"/>
    <property type="evidence" value="ECO:0007669"/>
    <property type="project" value="UniProtKB-KW"/>
</dbReference>
<dbReference type="Proteomes" id="UP000572635">
    <property type="component" value="Unassembled WGS sequence"/>
</dbReference>
<dbReference type="InterPro" id="IPR032710">
    <property type="entry name" value="NTF2-like_dom_sf"/>
</dbReference>
<evidence type="ECO:0000256" key="1">
    <source>
        <dbReference type="ARBA" id="ARBA00010641"/>
    </source>
</evidence>
<keyword evidence="5" id="KW-0804">Transcription</keyword>
<dbReference type="Gene3D" id="1.10.10.10">
    <property type="entry name" value="Winged helix-like DNA-binding domain superfamily/Winged helix DNA-binding domain"/>
    <property type="match status" value="1"/>
</dbReference>
<comment type="subunit">
    <text evidence="2">Interacts transiently with the RNA polymerase catalytic core formed by RpoA, RpoB, RpoC and RpoZ (2 alpha, 1 beta, 1 beta' and 1 omega subunit) to form the RNA polymerase holoenzyme that can initiate transcription.</text>
</comment>
<gene>
    <name evidence="8" type="ORF">HDA36_005652</name>
</gene>
<comment type="caution">
    <text evidence="8">The sequence shown here is derived from an EMBL/GenBank/DDBJ whole genome shotgun (WGS) entry which is preliminary data.</text>
</comment>
<dbReference type="SUPFAM" id="SSF54427">
    <property type="entry name" value="NTF2-like"/>
    <property type="match status" value="1"/>
</dbReference>
<dbReference type="InterPro" id="IPR014284">
    <property type="entry name" value="RNA_pol_sigma-70_dom"/>
</dbReference>
<dbReference type="GO" id="GO:0003677">
    <property type="term" value="F:DNA binding"/>
    <property type="evidence" value="ECO:0007669"/>
    <property type="project" value="InterPro"/>
</dbReference>
<comment type="similarity">
    <text evidence="1">Belongs to the sigma-70 factor family. ECF subfamily.</text>
</comment>
<dbReference type="PANTHER" id="PTHR30173:SF36">
    <property type="entry name" value="ECF RNA POLYMERASE SIGMA FACTOR SIGJ"/>
    <property type="match status" value="1"/>
</dbReference>
<dbReference type="NCBIfam" id="NF007214">
    <property type="entry name" value="PRK09636.1"/>
    <property type="match status" value="1"/>
</dbReference>
<dbReference type="AlphaFoldDB" id="A0A7W8VGZ8"/>
<dbReference type="InterPro" id="IPR013325">
    <property type="entry name" value="RNA_pol_sigma_r2"/>
</dbReference>
<dbReference type="InterPro" id="IPR014303">
    <property type="entry name" value="RNA_pol_sigma-70_ECF"/>
</dbReference>
<dbReference type="InterPro" id="IPR013324">
    <property type="entry name" value="RNA_pol_sigma_r3/r4-like"/>
</dbReference>
<dbReference type="InterPro" id="IPR052704">
    <property type="entry name" value="ECF_Sigma-70_Domain"/>
</dbReference>
<evidence type="ECO:0000256" key="2">
    <source>
        <dbReference type="ARBA" id="ARBA00011344"/>
    </source>
</evidence>
<evidence type="ECO:0000256" key="4">
    <source>
        <dbReference type="ARBA" id="ARBA00023082"/>
    </source>
</evidence>
<keyword evidence="4" id="KW-0731">Sigma factor</keyword>
<name>A0A7W8VGZ8_9ACTN</name>
<dbReference type="SUPFAM" id="SSF88659">
    <property type="entry name" value="Sigma3 and sigma4 domains of RNA polymerase sigma factors"/>
    <property type="match status" value="1"/>
</dbReference>
<evidence type="ECO:0000313" key="9">
    <source>
        <dbReference type="Proteomes" id="UP000572635"/>
    </source>
</evidence>
<dbReference type="SUPFAM" id="SSF88946">
    <property type="entry name" value="Sigma2 domain of RNA polymerase sigma factors"/>
    <property type="match status" value="1"/>
</dbReference>
<keyword evidence="3" id="KW-0805">Transcription regulation</keyword>
<protein>
    <submittedName>
        <fullName evidence="8">RNA polymerase sigma-70 factor (ECF subfamily)</fullName>
    </submittedName>
</protein>
<dbReference type="NCBIfam" id="TIGR02937">
    <property type="entry name" value="sigma70-ECF"/>
    <property type="match status" value="1"/>
</dbReference>
<dbReference type="Pfam" id="PF08281">
    <property type="entry name" value="Sigma70_r4_2"/>
    <property type="match status" value="1"/>
</dbReference>
<organism evidence="8 9">
    <name type="scientific">Nocardiopsis composta</name>
    <dbReference type="NCBI Taxonomy" id="157465"/>
    <lineage>
        <taxon>Bacteria</taxon>
        <taxon>Bacillati</taxon>
        <taxon>Actinomycetota</taxon>
        <taxon>Actinomycetes</taxon>
        <taxon>Streptosporangiales</taxon>
        <taxon>Nocardiopsidaceae</taxon>
        <taxon>Nocardiopsis</taxon>
    </lineage>
</organism>
<evidence type="ECO:0000313" key="8">
    <source>
        <dbReference type="EMBL" id="MBB5435504.1"/>
    </source>
</evidence>
<sequence>MAVSADVEEFEAQRPRLFAMAYRMLGSASEAEDAVQDAYLRWHTADRSAIETPAAWLAKVLTNLCVNRLTSARARREAYVGPWLPEPVLTGGGAGELGPLETAEQRESVSLAVLVLLERLTPAERAVFVLREAFGYAHAEVAEILEVSEAASRKLHSRARARVEEGRPRRRASQERAREVARSIIAAASGAGMEALEGLLAEDIVVVADGGGEVTAARRPVVGRERVRRFLGGLLRMSEEQGYRLWPEPLEVNGESAVLVLRDGEPFGVFAVEAGEQGATALRNMVNPGKIAFFVEQWRSRIADRAR</sequence>
<dbReference type="InterPro" id="IPR013249">
    <property type="entry name" value="RNA_pol_sigma70_r4_t2"/>
</dbReference>
<feature type="domain" description="RNA polymerase sigma factor 70 region 4 type 2" evidence="7">
    <location>
        <begin position="111"/>
        <end position="162"/>
    </location>
</feature>
<dbReference type="NCBIfam" id="TIGR02957">
    <property type="entry name" value="SigX4"/>
    <property type="match status" value="1"/>
</dbReference>
<evidence type="ECO:0000256" key="3">
    <source>
        <dbReference type="ARBA" id="ARBA00023015"/>
    </source>
</evidence>
<dbReference type="Pfam" id="PF04542">
    <property type="entry name" value="Sigma70_r2"/>
    <property type="match status" value="1"/>
</dbReference>
<reference evidence="8 9" key="1">
    <citation type="submission" date="2020-08" db="EMBL/GenBank/DDBJ databases">
        <title>Sequencing the genomes of 1000 actinobacteria strains.</title>
        <authorList>
            <person name="Klenk H.-P."/>
        </authorList>
    </citation>
    <scope>NUCLEOTIDE SEQUENCE [LARGE SCALE GENOMIC DNA]</scope>
    <source>
        <strain evidence="8 9">DSM 44551</strain>
    </source>
</reference>
<dbReference type="InterPro" id="IPR007627">
    <property type="entry name" value="RNA_pol_sigma70_r2"/>
</dbReference>
<proteinExistence type="inferred from homology"/>
<evidence type="ECO:0000256" key="5">
    <source>
        <dbReference type="ARBA" id="ARBA00023163"/>
    </source>
</evidence>
<dbReference type="GO" id="GO:0006352">
    <property type="term" value="P:DNA-templated transcription initiation"/>
    <property type="evidence" value="ECO:0007669"/>
    <property type="project" value="InterPro"/>
</dbReference>
<dbReference type="RefSeq" id="WP_312893909.1">
    <property type="nucleotide sequence ID" value="NZ_BAAAJD010000165.1"/>
</dbReference>
<dbReference type="Gene3D" id="3.10.450.50">
    <property type="match status" value="1"/>
</dbReference>
<feature type="domain" description="RNA polymerase sigma-70 region 2" evidence="6">
    <location>
        <begin position="11"/>
        <end position="73"/>
    </location>
</feature>
<evidence type="ECO:0000259" key="6">
    <source>
        <dbReference type="Pfam" id="PF04542"/>
    </source>
</evidence>
<keyword evidence="9" id="KW-1185">Reference proteome</keyword>
<dbReference type="EMBL" id="JACHDB010000002">
    <property type="protein sequence ID" value="MBB5435504.1"/>
    <property type="molecule type" value="Genomic_DNA"/>
</dbReference>
<accession>A0A7W8VGZ8</accession>
<dbReference type="InterPro" id="IPR036388">
    <property type="entry name" value="WH-like_DNA-bd_sf"/>
</dbReference>
<evidence type="ECO:0000259" key="7">
    <source>
        <dbReference type="Pfam" id="PF08281"/>
    </source>
</evidence>
<dbReference type="PANTHER" id="PTHR30173">
    <property type="entry name" value="SIGMA 19 FACTOR"/>
    <property type="match status" value="1"/>
</dbReference>
<dbReference type="Gene3D" id="1.10.1740.10">
    <property type="match status" value="1"/>
</dbReference>